<keyword evidence="3" id="KW-1185">Reference proteome</keyword>
<organism evidence="2 3">
    <name type="scientific">Georgenia soli</name>
    <dbReference type="NCBI Taxonomy" id="638953"/>
    <lineage>
        <taxon>Bacteria</taxon>
        <taxon>Bacillati</taxon>
        <taxon>Actinomycetota</taxon>
        <taxon>Actinomycetes</taxon>
        <taxon>Micrococcales</taxon>
        <taxon>Bogoriellaceae</taxon>
        <taxon>Georgenia</taxon>
    </lineage>
</organism>
<dbReference type="Proteomes" id="UP000222106">
    <property type="component" value="Unassembled WGS sequence"/>
</dbReference>
<dbReference type="AlphaFoldDB" id="A0A2A9EIE1"/>
<reference evidence="2 3" key="1">
    <citation type="submission" date="2017-10" db="EMBL/GenBank/DDBJ databases">
        <title>Sequencing the genomes of 1000 actinobacteria strains.</title>
        <authorList>
            <person name="Klenk H.-P."/>
        </authorList>
    </citation>
    <scope>NUCLEOTIDE SEQUENCE [LARGE SCALE GENOMIC DNA]</scope>
    <source>
        <strain evidence="2 3">DSM 21838</strain>
    </source>
</reference>
<protein>
    <recommendedName>
        <fullName evidence="4">Transmembrane protein</fullName>
    </recommendedName>
</protein>
<comment type="caution">
    <text evidence="2">The sequence shown here is derived from an EMBL/GenBank/DDBJ whole genome shotgun (WGS) entry which is preliminary data.</text>
</comment>
<proteinExistence type="predicted"/>
<evidence type="ECO:0000256" key="1">
    <source>
        <dbReference type="SAM" id="Phobius"/>
    </source>
</evidence>
<name>A0A2A9EIE1_9MICO</name>
<dbReference type="RefSeq" id="WP_098482593.1">
    <property type="nucleotide sequence ID" value="NZ_PDJI01000004.1"/>
</dbReference>
<feature type="transmembrane region" description="Helical" evidence="1">
    <location>
        <begin position="117"/>
        <end position="140"/>
    </location>
</feature>
<feature type="transmembrane region" description="Helical" evidence="1">
    <location>
        <begin position="50"/>
        <end position="70"/>
    </location>
</feature>
<accession>A0A2A9EIE1</accession>
<feature type="transmembrane region" description="Helical" evidence="1">
    <location>
        <begin position="82"/>
        <end position="102"/>
    </location>
</feature>
<evidence type="ECO:0000313" key="3">
    <source>
        <dbReference type="Proteomes" id="UP000222106"/>
    </source>
</evidence>
<sequence length="155" mass="15850">MTHADGRVALPRPLKISGGLTVLAAAVVTLLVLGVVGLMGADIVGTRQLLAVPVVLGSLSLPAWPTLALVSARRPRARRAAWWLWPLLVAAAGLGIAGLNWVSSASGASGCTMFCELVLVLGLVTLGAGAVLGGLAVWMFRELGRLRATVLAADP</sequence>
<keyword evidence="1" id="KW-0812">Transmembrane</keyword>
<feature type="transmembrane region" description="Helical" evidence="1">
    <location>
        <begin position="20"/>
        <end position="44"/>
    </location>
</feature>
<evidence type="ECO:0000313" key="2">
    <source>
        <dbReference type="EMBL" id="PFG38291.1"/>
    </source>
</evidence>
<dbReference type="EMBL" id="PDJI01000004">
    <property type="protein sequence ID" value="PFG38291.1"/>
    <property type="molecule type" value="Genomic_DNA"/>
</dbReference>
<evidence type="ECO:0008006" key="4">
    <source>
        <dbReference type="Google" id="ProtNLM"/>
    </source>
</evidence>
<gene>
    <name evidence="2" type="ORF">ATJ97_0764</name>
</gene>
<keyword evidence="1" id="KW-0472">Membrane</keyword>
<keyword evidence="1" id="KW-1133">Transmembrane helix</keyword>